<keyword evidence="1" id="KW-0732">Signal</keyword>
<dbReference type="Proteomes" id="UP000199184">
    <property type="component" value="Unassembled WGS sequence"/>
</dbReference>
<dbReference type="Pfam" id="PF00839">
    <property type="entry name" value="Cys_rich_FGFR"/>
    <property type="match status" value="1"/>
</dbReference>
<dbReference type="EMBL" id="FMAI01000002">
    <property type="protein sequence ID" value="SCB19186.1"/>
    <property type="molecule type" value="Genomic_DNA"/>
</dbReference>
<dbReference type="InterPro" id="IPR001893">
    <property type="entry name" value="Cys-rich_GLG1_repeat"/>
</dbReference>
<protein>
    <submittedName>
        <fullName evidence="2">Cysteine rich repeat-containing protein</fullName>
    </submittedName>
</protein>
<dbReference type="AlphaFoldDB" id="A0A1C3UUJ4"/>
<feature type="signal peptide" evidence="1">
    <location>
        <begin position="1"/>
        <end position="21"/>
    </location>
</feature>
<evidence type="ECO:0000313" key="3">
    <source>
        <dbReference type="Proteomes" id="UP000199184"/>
    </source>
</evidence>
<accession>A0A1C3UUJ4</accession>
<dbReference type="RefSeq" id="WP_018317585.1">
    <property type="nucleotide sequence ID" value="NZ_FMAI01000002.1"/>
</dbReference>
<gene>
    <name evidence="2" type="ORF">GA0061098_1002452</name>
</gene>
<proteinExistence type="predicted"/>
<name>A0A1C3UUJ4_9BRAD</name>
<dbReference type="GO" id="GO:0016020">
    <property type="term" value="C:membrane"/>
    <property type="evidence" value="ECO:0007669"/>
    <property type="project" value="InterPro"/>
</dbReference>
<organism evidence="2 3">
    <name type="scientific">Bradyrhizobium shewense</name>
    <dbReference type="NCBI Taxonomy" id="1761772"/>
    <lineage>
        <taxon>Bacteria</taxon>
        <taxon>Pseudomonadati</taxon>
        <taxon>Pseudomonadota</taxon>
        <taxon>Alphaproteobacteria</taxon>
        <taxon>Hyphomicrobiales</taxon>
        <taxon>Nitrobacteraceae</taxon>
        <taxon>Bradyrhizobium</taxon>
    </lineage>
</organism>
<reference evidence="3" key="1">
    <citation type="submission" date="2016-08" db="EMBL/GenBank/DDBJ databases">
        <authorList>
            <person name="Varghese N."/>
            <person name="Submissions Spin"/>
        </authorList>
    </citation>
    <scope>NUCLEOTIDE SEQUENCE [LARGE SCALE GENOMIC DNA]</scope>
    <source>
        <strain evidence="3">ERR11</strain>
    </source>
</reference>
<evidence type="ECO:0000313" key="2">
    <source>
        <dbReference type="EMBL" id="SCB19186.1"/>
    </source>
</evidence>
<feature type="chain" id="PRO_5008683499" evidence="1">
    <location>
        <begin position="22"/>
        <end position="73"/>
    </location>
</feature>
<evidence type="ECO:0000256" key="1">
    <source>
        <dbReference type="SAM" id="SignalP"/>
    </source>
</evidence>
<keyword evidence="3" id="KW-1185">Reference proteome</keyword>
<sequence>MSKLNFAAIIVALAFSGAASAQSSDPRGACKADYDKFCAGIAPGGGRVVACLTDKRDQLSATCKAALDNRKKK</sequence>